<keyword evidence="4 7" id="KW-0812">Transmembrane</keyword>
<dbReference type="RefSeq" id="WP_275616847.1">
    <property type="nucleotide sequence ID" value="NZ_JARFVB010000014.1"/>
</dbReference>
<evidence type="ECO:0000313" key="11">
    <source>
        <dbReference type="Proteomes" id="UP001221366"/>
    </source>
</evidence>
<evidence type="ECO:0000259" key="8">
    <source>
        <dbReference type="Pfam" id="PF00924"/>
    </source>
</evidence>
<feature type="domain" description="Mechanosensitive ion channel MscS C-terminal" evidence="9">
    <location>
        <begin position="256"/>
        <end position="347"/>
    </location>
</feature>
<dbReference type="Gene3D" id="3.30.70.100">
    <property type="match status" value="1"/>
</dbReference>
<dbReference type="SUPFAM" id="SSF50182">
    <property type="entry name" value="Sm-like ribonucleoproteins"/>
    <property type="match status" value="1"/>
</dbReference>
<keyword evidence="6 7" id="KW-0472">Membrane</keyword>
<sequence length="366" mass="41808">MIDFITKHKQMFEWLVIVMAAITILILLTNLFGRWMIKKIKEKYPDEGISAIHSIVKILRMTWIIMGIIAISLFFINEEYHRDAIEKFYLAFYIGIIAVLTIISATGTNLWFRHSIKQKKILEQDYTSQKFFRYLAVLGIYFIGALLILMVFPVFGGIVQTALGGAGIVTVITGLASQEALANLVGGIFIILFKPFKIGDLVKIDNSMVGKVTDITLRHTIIQNYENKMIVIPNSIINKEKIVNYDLVDSTCCEWIEIGISYNSDIDLAKRIMCEECESHPHIVDHRSQTDIDSGKPKVMVKVINLGDSAIKLRAWVWAQNYEEAFSMRCDLFESIKKRFDKEGVEIPFPHRTVVMKKEGYGQPLD</sequence>
<dbReference type="PANTHER" id="PTHR30221">
    <property type="entry name" value="SMALL-CONDUCTANCE MECHANOSENSITIVE CHANNEL"/>
    <property type="match status" value="1"/>
</dbReference>
<accession>A0ABT5Y2M5</accession>
<gene>
    <name evidence="10" type="ORF">PY092_16160</name>
</gene>
<dbReference type="Gene3D" id="2.30.30.60">
    <property type="match status" value="1"/>
</dbReference>
<feature type="transmembrane region" description="Helical" evidence="7">
    <location>
        <begin position="88"/>
        <end position="112"/>
    </location>
</feature>
<keyword evidence="11" id="KW-1185">Reference proteome</keyword>
<evidence type="ECO:0000259" key="9">
    <source>
        <dbReference type="Pfam" id="PF21082"/>
    </source>
</evidence>
<comment type="subcellular location">
    <subcellularLocation>
        <location evidence="1">Cell membrane</location>
        <topology evidence="1">Multi-pass membrane protein</topology>
    </subcellularLocation>
</comment>
<keyword evidence="3" id="KW-1003">Cell membrane</keyword>
<evidence type="ECO:0000256" key="6">
    <source>
        <dbReference type="ARBA" id="ARBA00023136"/>
    </source>
</evidence>
<organism evidence="10 11">
    <name type="scientific">Flagellimonas yonaguniensis</name>
    <dbReference type="NCBI Taxonomy" id="3031325"/>
    <lineage>
        <taxon>Bacteria</taxon>
        <taxon>Pseudomonadati</taxon>
        <taxon>Bacteroidota</taxon>
        <taxon>Flavobacteriia</taxon>
        <taxon>Flavobacteriales</taxon>
        <taxon>Flavobacteriaceae</taxon>
        <taxon>Flagellimonas</taxon>
    </lineage>
</organism>
<dbReference type="InterPro" id="IPR049278">
    <property type="entry name" value="MS_channel_C"/>
</dbReference>
<dbReference type="InterPro" id="IPR006685">
    <property type="entry name" value="MscS_channel_2nd"/>
</dbReference>
<comment type="caution">
    <text evidence="10">The sequence shown here is derived from an EMBL/GenBank/DDBJ whole genome shotgun (WGS) entry which is preliminary data.</text>
</comment>
<dbReference type="InterPro" id="IPR023408">
    <property type="entry name" value="MscS_beta-dom_sf"/>
</dbReference>
<evidence type="ECO:0000256" key="7">
    <source>
        <dbReference type="SAM" id="Phobius"/>
    </source>
</evidence>
<reference evidence="10 11" key="1">
    <citation type="submission" date="2023-03" db="EMBL/GenBank/DDBJ databases">
        <title>Muricauda XX sp. nov. and Muricauda XXX sp. nov., two novel species isolated from Okinawa Trough.</title>
        <authorList>
            <person name="Cao W."/>
            <person name="Deng X."/>
        </authorList>
    </citation>
    <scope>NUCLEOTIDE SEQUENCE [LARGE SCALE GENOMIC DNA]</scope>
    <source>
        <strain evidence="10 11">334s03</strain>
    </source>
</reference>
<evidence type="ECO:0000256" key="2">
    <source>
        <dbReference type="ARBA" id="ARBA00008017"/>
    </source>
</evidence>
<dbReference type="SUPFAM" id="SSF82689">
    <property type="entry name" value="Mechanosensitive channel protein MscS (YggB), C-terminal domain"/>
    <property type="match status" value="1"/>
</dbReference>
<comment type="similarity">
    <text evidence="2">Belongs to the MscS (TC 1.A.23) family.</text>
</comment>
<evidence type="ECO:0000256" key="3">
    <source>
        <dbReference type="ARBA" id="ARBA00022475"/>
    </source>
</evidence>
<evidence type="ECO:0000256" key="5">
    <source>
        <dbReference type="ARBA" id="ARBA00022989"/>
    </source>
</evidence>
<dbReference type="InterPro" id="IPR045275">
    <property type="entry name" value="MscS_archaea/bacteria_type"/>
</dbReference>
<keyword evidence="5 7" id="KW-1133">Transmembrane helix</keyword>
<evidence type="ECO:0000256" key="4">
    <source>
        <dbReference type="ARBA" id="ARBA00022692"/>
    </source>
</evidence>
<protein>
    <submittedName>
        <fullName evidence="10">Mechanosensitive ion channel family protein</fullName>
    </submittedName>
</protein>
<dbReference type="Proteomes" id="UP001221366">
    <property type="component" value="Unassembled WGS sequence"/>
</dbReference>
<feature type="transmembrane region" description="Helical" evidence="7">
    <location>
        <begin position="132"/>
        <end position="155"/>
    </location>
</feature>
<dbReference type="EMBL" id="JARFVB010000014">
    <property type="protein sequence ID" value="MDF0717698.1"/>
    <property type="molecule type" value="Genomic_DNA"/>
</dbReference>
<dbReference type="Gene3D" id="1.10.287.1260">
    <property type="match status" value="1"/>
</dbReference>
<name>A0ABT5Y2M5_9FLAO</name>
<dbReference type="InterPro" id="IPR011066">
    <property type="entry name" value="MscS_channel_C_sf"/>
</dbReference>
<evidence type="ECO:0000313" key="10">
    <source>
        <dbReference type="EMBL" id="MDF0717698.1"/>
    </source>
</evidence>
<feature type="transmembrane region" description="Helical" evidence="7">
    <location>
        <begin position="167"/>
        <end position="193"/>
    </location>
</feature>
<feature type="domain" description="Mechanosensitive ion channel MscS" evidence="8">
    <location>
        <begin position="181"/>
        <end position="245"/>
    </location>
</feature>
<proteinExistence type="inferred from homology"/>
<feature type="transmembrane region" description="Helical" evidence="7">
    <location>
        <begin position="14"/>
        <end position="37"/>
    </location>
</feature>
<dbReference type="Pfam" id="PF00924">
    <property type="entry name" value="MS_channel_2nd"/>
    <property type="match status" value="1"/>
</dbReference>
<dbReference type="PANTHER" id="PTHR30221:SF1">
    <property type="entry name" value="SMALL-CONDUCTANCE MECHANOSENSITIVE CHANNEL"/>
    <property type="match status" value="1"/>
</dbReference>
<evidence type="ECO:0000256" key="1">
    <source>
        <dbReference type="ARBA" id="ARBA00004651"/>
    </source>
</evidence>
<dbReference type="Pfam" id="PF21082">
    <property type="entry name" value="MS_channel_3rd"/>
    <property type="match status" value="1"/>
</dbReference>
<dbReference type="InterPro" id="IPR010920">
    <property type="entry name" value="LSM_dom_sf"/>
</dbReference>
<feature type="transmembrane region" description="Helical" evidence="7">
    <location>
        <begin position="58"/>
        <end position="76"/>
    </location>
</feature>